<feature type="region of interest" description="Disordered" evidence="1">
    <location>
        <begin position="212"/>
        <end position="244"/>
    </location>
</feature>
<dbReference type="EMBL" id="KV442088">
    <property type="protein sequence ID" value="OAQ24750.1"/>
    <property type="molecule type" value="Genomic_DNA"/>
</dbReference>
<feature type="region of interest" description="Disordered" evidence="1">
    <location>
        <begin position="533"/>
        <end position="577"/>
    </location>
</feature>
<feature type="compositionally biased region" description="Basic residues" evidence="1">
    <location>
        <begin position="548"/>
        <end position="577"/>
    </location>
</feature>
<accession>A0A197JHX9</accession>
<name>A0A197JHX9_9FUNG</name>
<sequence>MSIRSVYDRQGAISGSSKSIQAVTRMLLESPSLQGALTVDYVRACFHQPGLVSDMECNAVIETVQALRDYVPKRRLKTTGGTAPPTQHVATMIGVVLIANQVVRIGGYPDFAMRIAPSPSVGSLHALSLGPAGVYEALCSSTKGHFDPHVTKDTIVTSVPKARSHANALFECFFDMDRIRYMCQKHSVVFANRLTYVDRHTIHILGDVIPEGQERGPGAPVRSELVEERKNKGSKGTRGGVDWSREGERIGVTREIAKDKARQAQKRLSTLETDQKDRRKVYLQADSDRLDASKIVKSLSKGVDDSVYPSQQDRAWHEAYDKLYQTRRVASQAWNDWARHQGELKSARSEVYAFNKVSTTKPSTEPPASSRRTIVTWERPALEDRTESLYLNDIIKSTGADSNKAIGFSSDDPGLSVMQVSATLAHGQVSKYIRHYFETPNPFGALADYDMLYTEDESELLVDGIVDLPPISRITAPLMDDLIFSRKHARSRERDLAEDCDVSKAARAAVQRLSDAPITTATTLNEVNAAQDVKRQVREDSRSFFSSNKRRRQAKTQRLRKFRMRSGRCSRPRPRKP</sequence>
<reference evidence="2 3" key="1">
    <citation type="submission" date="2016-05" db="EMBL/GenBank/DDBJ databases">
        <title>Genome sequencing reveals origins of a unique bacterial endosymbiosis in the earliest lineages of terrestrial Fungi.</title>
        <authorList>
            <consortium name="DOE Joint Genome Institute"/>
            <person name="Uehling J."/>
            <person name="Gryganskyi A."/>
            <person name="Hameed K."/>
            <person name="Tschaplinski T."/>
            <person name="Misztal P."/>
            <person name="Wu S."/>
            <person name="Desiro A."/>
            <person name="Vande Pol N."/>
            <person name="Du Z.-Y."/>
            <person name="Zienkiewicz A."/>
            <person name="Zienkiewicz K."/>
            <person name="Morin E."/>
            <person name="Tisserant E."/>
            <person name="Splivallo R."/>
            <person name="Hainaut M."/>
            <person name="Henrissat B."/>
            <person name="Ohm R."/>
            <person name="Kuo A."/>
            <person name="Yan J."/>
            <person name="Lipzen A."/>
            <person name="Nolan M."/>
            <person name="Labutti K."/>
            <person name="Barry K."/>
            <person name="Goldstein A."/>
            <person name="Labbe J."/>
            <person name="Schadt C."/>
            <person name="Tuskan G."/>
            <person name="Grigoriev I."/>
            <person name="Martin F."/>
            <person name="Vilgalys R."/>
            <person name="Bonito G."/>
        </authorList>
    </citation>
    <scope>NUCLEOTIDE SEQUENCE [LARGE SCALE GENOMIC DNA]</scope>
    <source>
        <strain evidence="2 3">AG-77</strain>
    </source>
</reference>
<evidence type="ECO:0000313" key="2">
    <source>
        <dbReference type="EMBL" id="OAQ24750.1"/>
    </source>
</evidence>
<keyword evidence="3" id="KW-1185">Reference proteome</keyword>
<organism evidence="2 3">
    <name type="scientific">Linnemannia elongata AG-77</name>
    <dbReference type="NCBI Taxonomy" id="1314771"/>
    <lineage>
        <taxon>Eukaryota</taxon>
        <taxon>Fungi</taxon>
        <taxon>Fungi incertae sedis</taxon>
        <taxon>Mucoromycota</taxon>
        <taxon>Mortierellomycotina</taxon>
        <taxon>Mortierellomycetes</taxon>
        <taxon>Mortierellales</taxon>
        <taxon>Mortierellaceae</taxon>
        <taxon>Linnemannia</taxon>
    </lineage>
</organism>
<gene>
    <name evidence="2" type="ORF">K457DRAFT_804050</name>
</gene>
<dbReference type="Proteomes" id="UP000078512">
    <property type="component" value="Unassembled WGS sequence"/>
</dbReference>
<evidence type="ECO:0000256" key="1">
    <source>
        <dbReference type="SAM" id="MobiDB-lite"/>
    </source>
</evidence>
<feature type="compositionally biased region" description="Basic and acidic residues" evidence="1">
    <location>
        <begin position="533"/>
        <end position="542"/>
    </location>
</feature>
<proteinExistence type="predicted"/>
<evidence type="ECO:0000313" key="3">
    <source>
        <dbReference type="Proteomes" id="UP000078512"/>
    </source>
</evidence>
<dbReference type="OrthoDB" id="2424936at2759"/>
<protein>
    <submittedName>
        <fullName evidence="2">Uncharacterized protein</fullName>
    </submittedName>
</protein>
<dbReference type="AlphaFoldDB" id="A0A197JHX9"/>